<name>A0A061BJ00_CYBFA</name>
<proteinExistence type="predicted"/>
<evidence type="ECO:0000256" key="2">
    <source>
        <dbReference type="ARBA" id="ARBA00013184"/>
    </source>
</evidence>
<dbReference type="EC" id="2.3.1.48" evidence="2"/>
<dbReference type="PhylomeDB" id="A0A061BJ00"/>
<dbReference type="InterPro" id="IPR016849">
    <property type="entry name" value="Rtt109"/>
</dbReference>
<evidence type="ECO:0000256" key="1">
    <source>
        <dbReference type="ARBA" id="ARBA00004123"/>
    </source>
</evidence>
<keyword evidence="6" id="KW-0805">Transcription regulation</keyword>
<comment type="subcellular location">
    <subcellularLocation>
        <location evidence="1">Nucleus</location>
    </subcellularLocation>
</comment>
<evidence type="ECO:0000256" key="6">
    <source>
        <dbReference type="ARBA" id="ARBA00023015"/>
    </source>
</evidence>
<dbReference type="VEuPathDB" id="FungiDB:BON22_5426"/>
<evidence type="ECO:0000256" key="5">
    <source>
        <dbReference type="ARBA" id="ARBA00022990"/>
    </source>
</evidence>
<dbReference type="InterPro" id="IPR051236">
    <property type="entry name" value="HAT_RTT109-like"/>
</dbReference>
<dbReference type="PANTHER" id="PTHR31571:SF2">
    <property type="entry name" value="HISTONE ACETYLTRANSFERASE RTT109"/>
    <property type="match status" value="1"/>
</dbReference>
<dbReference type="InterPro" id="IPR013178">
    <property type="entry name" value="Histone_AcTrfase_Rtt109/CBP"/>
</dbReference>
<dbReference type="GO" id="GO:0006974">
    <property type="term" value="P:DNA damage response"/>
    <property type="evidence" value="ECO:0007669"/>
    <property type="project" value="UniProtKB-KW"/>
</dbReference>
<evidence type="ECO:0000256" key="8">
    <source>
        <dbReference type="ARBA" id="ARBA00023242"/>
    </source>
</evidence>
<keyword evidence="7" id="KW-0804">Transcription</keyword>
<reference evidence="10" key="1">
    <citation type="journal article" date="2014" name="Genome Announc.">
        <title>Genome sequence of the yeast Cyberlindnera fabianii (Hansenula fabianii).</title>
        <authorList>
            <person name="Freel K.C."/>
            <person name="Sarilar V."/>
            <person name="Neuveglise C."/>
            <person name="Devillers H."/>
            <person name="Friedrich A."/>
            <person name="Schacherer J."/>
        </authorList>
    </citation>
    <scope>NUCLEOTIDE SEQUENCE</scope>
    <source>
        <strain evidence="10">YJS4271</strain>
    </source>
</reference>
<evidence type="ECO:0000256" key="4">
    <source>
        <dbReference type="ARBA" id="ARBA00022763"/>
    </source>
</evidence>
<keyword evidence="4" id="KW-0227">DNA damage</keyword>
<organism evidence="10">
    <name type="scientific">Cyberlindnera fabianii</name>
    <name type="common">Yeast</name>
    <name type="synonym">Hansenula fabianii</name>
    <dbReference type="NCBI Taxonomy" id="36022"/>
    <lineage>
        <taxon>Eukaryota</taxon>
        <taxon>Fungi</taxon>
        <taxon>Dikarya</taxon>
        <taxon>Ascomycota</taxon>
        <taxon>Saccharomycotina</taxon>
        <taxon>Saccharomycetes</taxon>
        <taxon>Phaffomycetales</taxon>
        <taxon>Phaffomycetaceae</taxon>
        <taxon>Cyberlindnera</taxon>
    </lineage>
</organism>
<dbReference type="GO" id="GO:0005634">
    <property type="term" value="C:nucleus"/>
    <property type="evidence" value="ECO:0007669"/>
    <property type="project" value="UniProtKB-SubCell"/>
</dbReference>
<dbReference type="EMBL" id="LK052924">
    <property type="protein sequence ID" value="CDR47880.1"/>
    <property type="molecule type" value="Genomic_DNA"/>
</dbReference>
<evidence type="ECO:0000256" key="3">
    <source>
        <dbReference type="ARBA" id="ARBA00022679"/>
    </source>
</evidence>
<dbReference type="OrthoDB" id="3361892at2759"/>
<evidence type="ECO:0000256" key="7">
    <source>
        <dbReference type="ARBA" id="ARBA00023163"/>
    </source>
</evidence>
<evidence type="ECO:0000313" key="10">
    <source>
        <dbReference type="EMBL" id="CDR47880.1"/>
    </source>
</evidence>
<protein>
    <recommendedName>
        <fullName evidence="2">histone acetyltransferase</fullName>
        <ecNumber evidence="2">2.3.1.48</ecNumber>
    </recommendedName>
</protein>
<dbReference type="PANTHER" id="PTHR31571">
    <property type="entry name" value="ALTERED INHERITANCE OF MITOCHONDRIA PROTEIN 6"/>
    <property type="match status" value="1"/>
</dbReference>
<dbReference type="AlphaFoldDB" id="A0A061BJ00"/>
<evidence type="ECO:0000256" key="9">
    <source>
        <dbReference type="ARBA" id="ARBA00048940"/>
    </source>
</evidence>
<dbReference type="GO" id="GO:0032931">
    <property type="term" value="F:histone H3K56 acetyltransferase activity"/>
    <property type="evidence" value="ECO:0007669"/>
    <property type="project" value="TreeGrafter"/>
</dbReference>
<keyword evidence="8" id="KW-0539">Nucleus</keyword>
<dbReference type="Pfam" id="PF08214">
    <property type="entry name" value="HAT_KAT11"/>
    <property type="match status" value="1"/>
</dbReference>
<accession>A0A061BJ00</accession>
<gene>
    <name evidence="10" type="ORF">CYFA0S_39e00100g</name>
</gene>
<keyword evidence="5" id="KW-0007">Acetylation</keyword>
<sequence>MQLKDAISHVLPKDRQYDVLHWQSTSRDTHPLVTQKKDSTSDQIKTIKCEHFITLAHDECIFFGLEIFVYITIDYEKQRTEKLLFVSKADTTGHNSTKVKIGLVTSEIIKYLLQIPLKAYLASIIPKEATQTTYDKSTISRYTSTKEALGILLKRHTGQWHKPETVKPYSITDYPTPVHSRIALFTRSEPQYLFPESSKVPTKHVLSGEGLLKWWLKAIDPIIHEIYESHTAFLRIPAEEDKVIQRYLAPLESNWGIGDMFTQGADKDIAVFKVPLFPDDPKARFLEHLVVENRATSVTVKQFWEELQMRQEFRLGVTVSVIGVDGVLKHDEEIRESGIVLSHKKFKQLKNYITGDDYSDEEGGAEAYKNVMNYLESIVGDVPVSVTGQYIPPAPKPVSINTIDPKRTAVNNLSTLVRKKQKK</sequence>
<comment type="catalytic activity">
    <reaction evidence="9">
        <text>L-lysyl-[histone] + acetyl-CoA = N(6)-acetyl-L-lysyl-[histone] + CoA + H(+)</text>
        <dbReference type="Rhea" id="RHEA:21992"/>
        <dbReference type="Rhea" id="RHEA-COMP:9845"/>
        <dbReference type="Rhea" id="RHEA-COMP:11338"/>
        <dbReference type="ChEBI" id="CHEBI:15378"/>
        <dbReference type="ChEBI" id="CHEBI:29969"/>
        <dbReference type="ChEBI" id="CHEBI:57287"/>
        <dbReference type="ChEBI" id="CHEBI:57288"/>
        <dbReference type="ChEBI" id="CHEBI:61930"/>
        <dbReference type="EC" id="2.3.1.48"/>
    </reaction>
    <physiologicalReaction direction="left-to-right" evidence="9">
        <dbReference type="Rhea" id="RHEA:21993"/>
    </physiologicalReaction>
</comment>
<dbReference type="GO" id="GO:0006355">
    <property type="term" value="P:regulation of DNA-templated transcription"/>
    <property type="evidence" value="ECO:0007669"/>
    <property type="project" value="InterPro"/>
</dbReference>
<dbReference type="PROSITE" id="PS51728">
    <property type="entry name" value="RTT109_HAT"/>
    <property type="match status" value="1"/>
</dbReference>
<dbReference type="SMART" id="SM01250">
    <property type="entry name" value="KAT11"/>
    <property type="match status" value="1"/>
</dbReference>
<keyword evidence="3" id="KW-0808">Transferase</keyword>